<keyword evidence="4" id="KW-1185">Reference proteome</keyword>
<sequence>MAPGMQSMEQLNYVSSVQIKEQVRIVEALTAALGQEIEMANKYQILDSKTGQEIFFAVEQTDCLTMQLKQCCPDCAAWNVDLLYQQTPAFKLERNWTLTCCCFNRPVLYVKDLQGVPIGEVEDPCTCCNLVFHAKDHQGSDLVTIDGGCCQLGLCCPCPCGPCAEVKFEIQDPSGRQIGEIIKRLSCCKWMIQDDVDNYHIEFGEVGHPAAKLMVMAVAIFMDFKYFSTSSRDDNGGIIGEVLDSD</sequence>
<dbReference type="PANTHER" id="PTHR23248">
    <property type="entry name" value="PHOSPHOLIPID SCRAMBLASE-RELATED"/>
    <property type="match status" value="1"/>
</dbReference>
<evidence type="ECO:0000256" key="2">
    <source>
        <dbReference type="RuleBase" id="RU363116"/>
    </source>
</evidence>
<dbReference type="AlphaFoldDB" id="A0A812JYP5"/>
<evidence type="ECO:0000256" key="1">
    <source>
        <dbReference type="ARBA" id="ARBA00005350"/>
    </source>
</evidence>
<dbReference type="Proteomes" id="UP000601435">
    <property type="component" value="Unassembled WGS sequence"/>
</dbReference>
<proteinExistence type="inferred from homology"/>
<organism evidence="3 4">
    <name type="scientific">Symbiodinium necroappetens</name>
    <dbReference type="NCBI Taxonomy" id="1628268"/>
    <lineage>
        <taxon>Eukaryota</taxon>
        <taxon>Sar</taxon>
        <taxon>Alveolata</taxon>
        <taxon>Dinophyceae</taxon>
        <taxon>Suessiales</taxon>
        <taxon>Symbiodiniaceae</taxon>
        <taxon>Symbiodinium</taxon>
    </lineage>
</organism>
<dbReference type="OrthoDB" id="444338at2759"/>
<reference evidence="3" key="1">
    <citation type="submission" date="2021-02" db="EMBL/GenBank/DDBJ databases">
        <authorList>
            <person name="Dougan E. K."/>
            <person name="Rhodes N."/>
            <person name="Thang M."/>
            <person name="Chan C."/>
        </authorList>
    </citation>
    <scope>NUCLEOTIDE SEQUENCE</scope>
</reference>
<dbReference type="EMBL" id="CAJNJA010006626">
    <property type="protein sequence ID" value="CAE7213171.1"/>
    <property type="molecule type" value="Genomic_DNA"/>
</dbReference>
<evidence type="ECO:0000313" key="4">
    <source>
        <dbReference type="Proteomes" id="UP000601435"/>
    </source>
</evidence>
<dbReference type="PANTHER" id="PTHR23248:SF9">
    <property type="entry name" value="PHOSPHOLIPID SCRAMBLASE"/>
    <property type="match status" value="1"/>
</dbReference>
<gene>
    <name evidence="3" type="primary">PLSCR2</name>
    <name evidence="3" type="ORF">SNEC2469_LOCUS2285</name>
</gene>
<dbReference type="Pfam" id="PF03803">
    <property type="entry name" value="Scramblase"/>
    <property type="match status" value="1"/>
</dbReference>
<evidence type="ECO:0000313" key="3">
    <source>
        <dbReference type="EMBL" id="CAE7213171.1"/>
    </source>
</evidence>
<comment type="similarity">
    <text evidence="1 2">Belongs to the phospholipid scramblase family.</text>
</comment>
<comment type="caution">
    <text evidence="3">The sequence shown here is derived from an EMBL/GenBank/DDBJ whole genome shotgun (WGS) entry which is preliminary data.</text>
</comment>
<protein>
    <recommendedName>
        <fullName evidence="2">Phospholipid scramblase</fullName>
    </recommendedName>
</protein>
<dbReference type="GO" id="GO:0005886">
    <property type="term" value="C:plasma membrane"/>
    <property type="evidence" value="ECO:0007669"/>
    <property type="project" value="TreeGrafter"/>
</dbReference>
<accession>A0A812JYP5</accession>
<dbReference type="GO" id="GO:0017128">
    <property type="term" value="F:phospholipid scramblase activity"/>
    <property type="evidence" value="ECO:0007669"/>
    <property type="project" value="InterPro"/>
</dbReference>
<name>A0A812JYP5_9DINO</name>
<dbReference type="InterPro" id="IPR005552">
    <property type="entry name" value="Scramblase"/>
</dbReference>